<name>A0A7C3J1K3_9CREN</name>
<evidence type="ECO:0000313" key="3">
    <source>
        <dbReference type="EMBL" id="HFK19735.1"/>
    </source>
</evidence>
<accession>A0A7C3J1K3</accession>
<feature type="domain" description="AAA+ ATPase" evidence="2">
    <location>
        <begin position="101"/>
        <end position="248"/>
    </location>
</feature>
<dbReference type="GO" id="GO:0016887">
    <property type="term" value="F:ATP hydrolysis activity"/>
    <property type="evidence" value="ECO:0007669"/>
    <property type="project" value="InterPro"/>
</dbReference>
<dbReference type="CDD" id="cd00009">
    <property type="entry name" value="AAA"/>
    <property type="match status" value="1"/>
</dbReference>
<feature type="compositionally biased region" description="Pro residues" evidence="1">
    <location>
        <begin position="372"/>
        <end position="382"/>
    </location>
</feature>
<dbReference type="InterPro" id="IPR003593">
    <property type="entry name" value="AAA+_ATPase"/>
</dbReference>
<protein>
    <submittedName>
        <fullName evidence="3">MoxR family ATPase</fullName>
    </submittedName>
</protein>
<dbReference type="InterPro" id="IPR050764">
    <property type="entry name" value="CbbQ/NirQ/NorQ/GpvN"/>
</dbReference>
<gene>
    <name evidence="3" type="ORF">ENS19_00440</name>
</gene>
<comment type="caution">
    <text evidence="3">The sequence shown here is derived from an EMBL/GenBank/DDBJ whole genome shotgun (WGS) entry which is preliminary data.</text>
</comment>
<dbReference type="InterPro" id="IPR027417">
    <property type="entry name" value="P-loop_NTPase"/>
</dbReference>
<feature type="region of interest" description="Disordered" evidence="1">
    <location>
        <begin position="357"/>
        <end position="382"/>
    </location>
</feature>
<dbReference type="PANTHER" id="PTHR42759:SF1">
    <property type="entry name" value="MAGNESIUM-CHELATASE SUBUNIT CHLD"/>
    <property type="match status" value="1"/>
</dbReference>
<dbReference type="InterPro" id="IPR011704">
    <property type="entry name" value="ATPase_dyneun-rel_AAA"/>
</dbReference>
<proteinExistence type="predicted"/>
<organism evidence="3">
    <name type="scientific">Candidatus Methanomethylicus mesodigestus</name>
    <dbReference type="NCBI Taxonomy" id="1867258"/>
    <lineage>
        <taxon>Archaea</taxon>
        <taxon>Thermoproteota</taxon>
        <taxon>Methanosuratincolia</taxon>
        <taxon>Candidatus Methanomethylicales</taxon>
        <taxon>Candidatus Methanomethylicaceae</taxon>
        <taxon>Candidatus Methanomethylicus</taxon>
    </lineage>
</organism>
<dbReference type="Gene3D" id="3.40.50.300">
    <property type="entry name" value="P-loop containing nucleotide triphosphate hydrolases"/>
    <property type="match status" value="1"/>
</dbReference>
<dbReference type="GO" id="GO:0005524">
    <property type="term" value="F:ATP binding"/>
    <property type="evidence" value="ECO:0007669"/>
    <property type="project" value="InterPro"/>
</dbReference>
<dbReference type="SMART" id="SM00382">
    <property type="entry name" value="AAA"/>
    <property type="match status" value="1"/>
</dbReference>
<sequence>MLFSSEEQGGFAPERAKWGLPAKDRGMGEVRWYAKWHCRGFSLGIICGARHGRESLYQRGSICRTLRGISISFEEVESIKKSFRIVDRTEELRDAIAAIRAKRNVLIEGPVGVGKTVIAEALARFFNRRIFRIDGDERYTEQKMIGYFDPPLVMEKGYCREAFLEGPLTEAMATGGFLFINELNRMPEGTQNVLLPAMDERKITIPRIGTIVAKEGFAVIATQNPEEYIGTSRLSEAMKDRFVWIRLGYQSEEDEIAITEKETCAGDPELVRVAVRIVRKTRGNPDIRRGASVRGAIDMVALVQQSSKKPFCEMTLLERRAAVERAAFMALPPKIELREGSDEKLLEMISKMVESAFAEAGSQPADRGGSAVPPPKQPSGNF</sequence>
<evidence type="ECO:0000256" key="1">
    <source>
        <dbReference type="SAM" id="MobiDB-lite"/>
    </source>
</evidence>
<reference evidence="3" key="1">
    <citation type="journal article" date="2020" name="mSystems">
        <title>Genome- and Community-Level Interaction Insights into Carbon Utilization and Element Cycling Functions of Hydrothermarchaeota in Hydrothermal Sediment.</title>
        <authorList>
            <person name="Zhou Z."/>
            <person name="Liu Y."/>
            <person name="Xu W."/>
            <person name="Pan J."/>
            <person name="Luo Z.H."/>
            <person name="Li M."/>
        </authorList>
    </citation>
    <scope>NUCLEOTIDE SEQUENCE [LARGE SCALE GENOMIC DNA]</scope>
    <source>
        <strain evidence="3">SpSt-468</strain>
    </source>
</reference>
<dbReference type="AlphaFoldDB" id="A0A7C3J1K3"/>
<dbReference type="PANTHER" id="PTHR42759">
    <property type="entry name" value="MOXR FAMILY PROTEIN"/>
    <property type="match status" value="1"/>
</dbReference>
<dbReference type="Pfam" id="PF07728">
    <property type="entry name" value="AAA_5"/>
    <property type="match status" value="1"/>
</dbReference>
<dbReference type="SUPFAM" id="SSF52540">
    <property type="entry name" value="P-loop containing nucleoside triphosphate hydrolases"/>
    <property type="match status" value="1"/>
</dbReference>
<dbReference type="EMBL" id="DSTX01000001">
    <property type="protein sequence ID" value="HFK19735.1"/>
    <property type="molecule type" value="Genomic_DNA"/>
</dbReference>
<evidence type="ECO:0000259" key="2">
    <source>
        <dbReference type="SMART" id="SM00382"/>
    </source>
</evidence>